<protein>
    <recommendedName>
        <fullName evidence="5">CHHC U11-48K-type domain-containing protein</fullName>
    </recommendedName>
</protein>
<evidence type="ECO:0000256" key="3">
    <source>
        <dbReference type="ARBA" id="ARBA00022833"/>
    </source>
</evidence>
<evidence type="ECO:0000256" key="4">
    <source>
        <dbReference type="SAM" id="MobiDB-lite"/>
    </source>
</evidence>
<dbReference type="AlphaFoldDB" id="A0AA40KU45"/>
<sequence>MNSIEVYVTCPYDKTHRIRKSRFQLHLMKCAKNYPKNFKSICIFDSSHRIDPEQFEDHVAECPSSGHIRSQFISFESEKDVGTFLTEDTSKSECFTKTKEECTSSGQTFRYDPMAATEDRDILRIPIGLTKSQKKQFKEYERARIAALRKNKDTNNALQENIARKKTDLEEPLQAPKQPSKAILCDKEFNGLVYKLDKINIEDNSNSSKQENIFVINNSYKVAEFEGNSLRNNTIDTNNISFISGNSFNENDKKNVSNEEDNAAMSTKDFFEVKQNILDTKNDFKMNPYVSQGSTSKVQNDNIQENNFQPNLNGGNSSKSQNVIGSNQKMATKFYGEAKGLNSRMTPKFYGEAKKITTGRGFTRVYQYLNSSMKEENLEEPKNTKNLSSLYGYEQE</sequence>
<feature type="region of interest" description="Disordered" evidence="4">
    <location>
        <begin position="373"/>
        <end position="396"/>
    </location>
</feature>
<keyword evidence="1" id="KW-0479">Metal-binding</keyword>
<evidence type="ECO:0000313" key="7">
    <source>
        <dbReference type="Proteomes" id="UP001177670"/>
    </source>
</evidence>
<feature type="region of interest" description="Disordered" evidence="4">
    <location>
        <begin position="304"/>
        <end position="323"/>
    </location>
</feature>
<accession>A0AA40KU45</accession>
<evidence type="ECO:0000256" key="1">
    <source>
        <dbReference type="ARBA" id="ARBA00022723"/>
    </source>
</evidence>
<keyword evidence="7" id="KW-1185">Reference proteome</keyword>
<feature type="domain" description="CHHC U11-48K-type" evidence="5">
    <location>
        <begin position="7"/>
        <end position="34"/>
    </location>
</feature>
<dbReference type="PROSITE" id="PS51800">
    <property type="entry name" value="ZF_CHHC_U11_48K"/>
    <property type="match status" value="2"/>
</dbReference>
<organism evidence="6 7">
    <name type="scientific">Melipona bicolor</name>
    <dbReference type="NCBI Taxonomy" id="60889"/>
    <lineage>
        <taxon>Eukaryota</taxon>
        <taxon>Metazoa</taxon>
        <taxon>Ecdysozoa</taxon>
        <taxon>Arthropoda</taxon>
        <taxon>Hexapoda</taxon>
        <taxon>Insecta</taxon>
        <taxon>Pterygota</taxon>
        <taxon>Neoptera</taxon>
        <taxon>Endopterygota</taxon>
        <taxon>Hymenoptera</taxon>
        <taxon>Apocrita</taxon>
        <taxon>Aculeata</taxon>
        <taxon>Apoidea</taxon>
        <taxon>Anthophila</taxon>
        <taxon>Apidae</taxon>
        <taxon>Melipona</taxon>
    </lineage>
</organism>
<dbReference type="Proteomes" id="UP001177670">
    <property type="component" value="Unassembled WGS sequence"/>
</dbReference>
<feature type="compositionally biased region" description="Basic and acidic residues" evidence="4">
    <location>
        <begin position="373"/>
        <end position="383"/>
    </location>
</feature>
<evidence type="ECO:0000256" key="2">
    <source>
        <dbReference type="ARBA" id="ARBA00022771"/>
    </source>
</evidence>
<gene>
    <name evidence="6" type="ORF">K0M31_014140</name>
</gene>
<keyword evidence="3" id="KW-0862">Zinc</keyword>
<reference evidence="6" key="1">
    <citation type="submission" date="2021-10" db="EMBL/GenBank/DDBJ databases">
        <title>Melipona bicolor Genome sequencing and assembly.</title>
        <authorList>
            <person name="Araujo N.S."/>
            <person name="Arias M.C."/>
        </authorList>
    </citation>
    <scope>NUCLEOTIDE SEQUENCE</scope>
    <source>
        <strain evidence="6">USP_2M_L1-L4_2017</strain>
        <tissue evidence="6">Whole body</tissue>
    </source>
</reference>
<dbReference type="InterPro" id="IPR036236">
    <property type="entry name" value="Znf_C2H2_sf"/>
</dbReference>
<dbReference type="InterPro" id="IPR022776">
    <property type="entry name" value="TRM13/UPF0224_CHHC_Znf_dom"/>
</dbReference>
<evidence type="ECO:0000313" key="6">
    <source>
        <dbReference type="EMBL" id="KAK1132763.1"/>
    </source>
</evidence>
<feature type="domain" description="CHHC U11-48K-type" evidence="5">
    <location>
        <begin position="39"/>
        <end position="66"/>
    </location>
</feature>
<dbReference type="Pfam" id="PF05253">
    <property type="entry name" value="zf-U11-48K"/>
    <property type="match status" value="1"/>
</dbReference>
<keyword evidence="2" id="KW-0863">Zinc-finger</keyword>
<comment type="caution">
    <text evidence="6">The sequence shown here is derived from an EMBL/GenBank/DDBJ whole genome shotgun (WGS) entry which is preliminary data.</text>
</comment>
<name>A0AA40KU45_9HYME</name>
<dbReference type="EMBL" id="JAHYIQ010000004">
    <property type="protein sequence ID" value="KAK1132763.1"/>
    <property type="molecule type" value="Genomic_DNA"/>
</dbReference>
<dbReference type="SUPFAM" id="SSF57667">
    <property type="entry name" value="beta-beta-alpha zinc fingers"/>
    <property type="match status" value="1"/>
</dbReference>
<proteinExistence type="predicted"/>
<dbReference type="GO" id="GO:0008270">
    <property type="term" value="F:zinc ion binding"/>
    <property type="evidence" value="ECO:0007669"/>
    <property type="project" value="UniProtKB-KW"/>
</dbReference>
<evidence type="ECO:0000259" key="5">
    <source>
        <dbReference type="PROSITE" id="PS51800"/>
    </source>
</evidence>